<organism evidence="2 3">
    <name type="scientific">Methanofollis fontis</name>
    <dbReference type="NCBI Taxonomy" id="2052832"/>
    <lineage>
        <taxon>Archaea</taxon>
        <taxon>Methanobacteriati</taxon>
        <taxon>Methanobacteriota</taxon>
        <taxon>Stenosarchaea group</taxon>
        <taxon>Methanomicrobia</taxon>
        <taxon>Methanomicrobiales</taxon>
        <taxon>Methanomicrobiaceae</taxon>
        <taxon>Methanofollis</taxon>
    </lineage>
</organism>
<proteinExistence type="predicted"/>
<protein>
    <submittedName>
        <fullName evidence="2">Epoxyqueuosine reductase</fullName>
    </submittedName>
</protein>
<dbReference type="Proteomes" id="UP000292580">
    <property type="component" value="Unassembled WGS sequence"/>
</dbReference>
<dbReference type="PANTHER" id="PTHR42827">
    <property type="entry name" value="IRON-SULFUR CLUSTER-BINDING PROTEIN-RELATED"/>
    <property type="match status" value="1"/>
</dbReference>
<evidence type="ECO:0000313" key="3">
    <source>
        <dbReference type="Proteomes" id="UP000292580"/>
    </source>
</evidence>
<feature type="domain" description="4Fe-4S ferredoxin-type" evidence="1">
    <location>
        <begin position="170"/>
        <end position="199"/>
    </location>
</feature>
<name>A0A483CVW7_9EURY</name>
<evidence type="ECO:0000313" key="2">
    <source>
        <dbReference type="EMBL" id="TAJ45846.1"/>
    </source>
</evidence>
<dbReference type="Gene3D" id="3.30.70.20">
    <property type="match status" value="1"/>
</dbReference>
<comment type="caution">
    <text evidence="2">The sequence shown here is derived from an EMBL/GenBank/DDBJ whole genome shotgun (WGS) entry which is preliminary data.</text>
</comment>
<dbReference type="SUPFAM" id="SSF54862">
    <property type="entry name" value="4Fe-4S ferredoxins"/>
    <property type="match status" value="1"/>
</dbReference>
<dbReference type="PANTHER" id="PTHR42827:SF1">
    <property type="entry name" value="IRON-SULFUR CLUSTER-BINDING PROTEIN"/>
    <property type="match status" value="1"/>
</dbReference>
<evidence type="ECO:0000259" key="1">
    <source>
        <dbReference type="PROSITE" id="PS51379"/>
    </source>
</evidence>
<dbReference type="OrthoDB" id="23478at2157"/>
<dbReference type="GO" id="GO:0016491">
    <property type="term" value="F:oxidoreductase activity"/>
    <property type="evidence" value="ECO:0007669"/>
    <property type="project" value="UniProtKB-ARBA"/>
</dbReference>
<gene>
    <name evidence="2" type="ORF">CUJ86_01235</name>
</gene>
<dbReference type="InterPro" id="IPR017896">
    <property type="entry name" value="4Fe4S_Fe-S-bd"/>
</dbReference>
<dbReference type="AlphaFoldDB" id="A0A483CVW7"/>
<accession>A0A483CVW7</accession>
<dbReference type="InterPro" id="IPR017900">
    <property type="entry name" value="4Fe4S_Fe_S_CS"/>
</dbReference>
<sequence>MPGDHHTLKSALLERCRSMDIPLVGVADVRRWEDPPFQPWMHTDFFPHAIFSEARSVVVIGLPVHLPAIETTPSIWYRETYRTLNTLLDQYTYRIAEFLNAEGHPSVFVPRDGYTGIDVLLENPVAFFSHRHAAYLAGLGTFGVNNMLLTPDFGPRVRFGSVLTAAELPPDPVMEGNLCTRCMACVRMCPARALGGEDYPAGLTDKHACAENSAALERRRLAPCGICAKVCPIGRDRDLYSRRNIGVYADPPENLRRAWGHVRSYGTK</sequence>
<dbReference type="PROSITE" id="PS51379">
    <property type="entry name" value="4FE4S_FER_2"/>
    <property type="match status" value="1"/>
</dbReference>
<dbReference type="PROSITE" id="PS00198">
    <property type="entry name" value="4FE4S_FER_1"/>
    <property type="match status" value="1"/>
</dbReference>
<reference evidence="2 3" key="1">
    <citation type="submission" date="2017-11" db="EMBL/GenBank/DDBJ databases">
        <title>Isolation and Characterization of Methanofollis Species from Methane Seep Offshore SW Taiwan.</title>
        <authorList>
            <person name="Teng N.-H."/>
            <person name="Lai M.-C."/>
            <person name="Chen S.-C."/>
        </authorList>
    </citation>
    <scope>NUCLEOTIDE SEQUENCE [LARGE SCALE GENOMIC DNA]</scope>
    <source>
        <strain evidence="2 3">FWC-SCC2</strain>
    </source>
</reference>
<dbReference type="EMBL" id="PGCL01000001">
    <property type="protein sequence ID" value="TAJ45846.1"/>
    <property type="molecule type" value="Genomic_DNA"/>
</dbReference>
<keyword evidence="3" id="KW-1185">Reference proteome</keyword>